<accession>A0A8R1DZJ3</accession>
<evidence type="ECO:0000256" key="2">
    <source>
        <dbReference type="ARBA" id="ARBA00005692"/>
    </source>
</evidence>
<dbReference type="EnsemblMetazoa" id="CJA16098.1">
    <property type="protein sequence ID" value="CJA16098.1"/>
    <property type="gene ID" value="WBGene00135302"/>
</dbReference>
<dbReference type="GO" id="GO:0007606">
    <property type="term" value="P:sensory perception of chemical stimulus"/>
    <property type="evidence" value="ECO:0007669"/>
    <property type="project" value="UniProtKB-UniRule"/>
</dbReference>
<protein>
    <recommendedName>
        <fullName evidence="6">Serpentine receptor class gamma</fullName>
    </recommendedName>
</protein>
<comment type="subcellular location">
    <subcellularLocation>
        <location evidence="1">Membrane</location>
        <topology evidence="1">Multi-pass membrane protein</topology>
    </subcellularLocation>
</comment>
<name>A0A8R1DZJ3_CAEJA</name>
<dbReference type="Proteomes" id="UP000005237">
    <property type="component" value="Unassembled WGS sequence"/>
</dbReference>
<evidence type="ECO:0000256" key="5">
    <source>
        <dbReference type="ARBA" id="ARBA00023136"/>
    </source>
</evidence>
<keyword evidence="5 6" id="KW-0472">Membrane</keyword>
<organism evidence="7 8">
    <name type="scientific">Caenorhabditis japonica</name>
    <dbReference type="NCBI Taxonomy" id="281687"/>
    <lineage>
        <taxon>Eukaryota</taxon>
        <taxon>Metazoa</taxon>
        <taxon>Ecdysozoa</taxon>
        <taxon>Nematoda</taxon>
        <taxon>Chromadorea</taxon>
        <taxon>Rhabditida</taxon>
        <taxon>Rhabditina</taxon>
        <taxon>Rhabditomorpha</taxon>
        <taxon>Rhabditoidea</taxon>
        <taxon>Rhabditidae</taxon>
        <taxon>Peloderinae</taxon>
        <taxon>Caenorhabditis</taxon>
    </lineage>
</organism>
<evidence type="ECO:0000256" key="1">
    <source>
        <dbReference type="ARBA" id="ARBA00004141"/>
    </source>
</evidence>
<comment type="similarity">
    <text evidence="2 6">Belongs to the nematode receptor-like protein srg family.</text>
</comment>
<evidence type="ECO:0000256" key="4">
    <source>
        <dbReference type="ARBA" id="ARBA00022989"/>
    </source>
</evidence>
<keyword evidence="4 6" id="KW-1133">Transmembrane helix</keyword>
<reference evidence="7" key="2">
    <citation type="submission" date="2022-06" db="UniProtKB">
        <authorList>
            <consortium name="EnsemblMetazoa"/>
        </authorList>
    </citation>
    <scope>IDENTIFICATION</scope>
    <source>
        <strain evidence="7">DF5081</strain>
    </source>
</reference>
<dbReference type="GO" id="GO:0016020">
    <property type="term" value="C:membrane"/>
    <property type="evidence" value="ECO:0007669"/>
    <property type="project" value="UniProtKB-SubCell"/>
</dbReference>
<proteinExistence type="inferred from homology"/>
<comment type="caution">
    <text evidence="6">Lacks conserved residue(s) required for the propagation of feature annotation.</text>
</comment>
<keyword evidence="3 6" id="KW-0812">Transmembrane</keyword>
<dbReference type="Pfam" id="PF02118">
    <property type="entry name" value="Srg"/>
    <property type="match status" value="1"/>
</dbReference>
<reference evidence="8" key="1">
    <citation type="submission" date="2010-08" db="EMBL/GenBank/DDBJ databases">
        <authorList>
            <consortium name="Caenorhabditis japonica Sequencing Consortium"/>
            <person name="Wilson R.K."/>
        </authorList>
    </citation>
    <scope>NUCLEOTIDE SEQUENCE [LARGE SCALE GENOMIC DNA]</scope>
    <source>
        <strain evidence="8">DF5081</strain>
    </source>
</reference>
<keyword evidence="8" id="KW-1185">Reference proteome</keyword>
<dbReference type="AlphaFoldDB" id="A0A8R1DZJ3"/>
<evidence type="ECO:0000256" key="6">
    <source>
        <dbReference type="RuleBase" id="RU280813"/>
    </source>
</evidence>
<evidence type="ECO:0000313" key="8">
    <source>
        <dbReference type="Proteomes" id="UP000005237"/>
    </source>
</evidence>
<evidence type="ECO:0000313" key="7">
    <source>
        <dbReference type="EnsemblMetazoa" id="CJA16098.1"/>
    </source>
</evidence>
<sequence length="76" mass="8420">MNSSSDSDLIPFECDTTYNGVLGILEYLFTIGYMIPAILLHLLIVRCVLITHKKQFGGSSFFLIFITDSVAVSCPE</sequence>
<feature type="transmembrane region" description="Helical" evidence="6">
    <location>
        <begin position="27"/>
        <end position="49"/>
    </location>
</feature>
<dbReference type="GO" id="GO:0004888">
    <property type="term" value="F:transmembrane signaling receptor activity"/>
    <property type="evidence" value="ECO:0007669"/>
    <property type="project" value="InterPro"/>
</dbReference>
<evidence type="ECO:0000256" key="3">
    <source>
        <dbReference type="ARBA" id="ARBA00022692"/>
    </source>
</evidence>
<dbReference type="InterPro" id="IPR000609">
    <property type="entry name" value="7TM_GPCR_serpentine_rcpt_Srg"/>
</dbReference>